<organism evidence="1 2">
    <name type="scientific">Moniliophthora roreri</name>
    <name type="common">Frosty pod rot fungus</name>
    <name type="synonym">Monilia roreri</name>
    <dbReference type="NCBI Taxonomy" id="221103"/>
    <lineage>
        <taxon>Eukaryota</taxon>
        <taxon>Fungi</taxon>
        <taxon>Dikarya</taxon>
        <taxon>Basidiomycota</taxon>
        <taxon>Agaricomycotina</taxon>
        <taxon>Agaricomycetes</taxon>
        <taxon>Agaricomycetidae</taxon>
        <taxon>Agaricales</taxon>
        <taxon>Marasmiineae</taxon>
        <taxon>Marasmiaceae</taxon>
        <taxon>Moniliophthora</taxon>
    </lineage>
</organism>
<dbReference type="Proteomes" id="UP000054988">
    <property type="component" value="Unassembled WGS sequence"/>
</dbReference>
<dbReference type="EMBL" id="LATX01001559">
    <property type="protein sequence ID" value="KTB40695.1"/>
    <property type="molecule type" value="Genomic_DNA"/>
</dbReference>
<protein>
    <submittedName>
        <fullName evidence="1">Uncharacterized protein</fullName>
    </submittedName>
</protein>
<evidence type="ECO:0000313" key="2">
    <source>
        <dbReference type="Proteomes" id="UP000054988"/>
    </source>
</evidence>
<name>A0A0W0FWD5_MONRR</name>
<accession>A0A0W0FWD5</accession>
<sequence>MISQDVQLRHLCND</sequence>
<evidence type="ECO:0000313" key="1">
    <source>
        <dbReference type="EMBL" id="KTB40695.1"/>
    </source>
</evidence>
<comment type="caution">
    <text evidence="1">The sequence shown here is derived from an EMBL/GenBank/DDBJ whole genome shotgun (WGS) entry which is preliminary data.</text>
</comment>
<reference evidence="1 2" key="1">
    <citation type="submission" date="2015-12" db="EMBL/GenBank/DDBJ databases">
        <title>Draft genome sequence of Moniliophthora roreri, the causal agent of frosty pod rot of cacao.</title>
        <authorList>
            <person name="Aime M.C."/>
            <person name="Diaz-Valderrama J.R."/>
            <person name="Kijpornyongpan T."/>
            <person name="Phillips-Mora W."/>
        </authorList>
    </citation>
    <scope>NUCLEOTIDE SEQUENCE [LARGE SCALE GENOMIC DNA]</scope>
    <source>
        <strain evidence="1 2">MCA 2952</strain>
    </source>
</reference>
<gene>
    <name evidence="1" type="ORF">WG66_6726</name>
</gene>
<proteinExistence type="predicted"/>